<dbReference type="InterPro" id="IPR004565">
    <property type="entry name" value="OM_lipoprot_LolB"/>
</dbReference>
<keyword evidence="12 13" id="KW-0449">Lipoprotein</keyword>
<keyword evidence="8 13" id="KW-0472">Membrane</keyword>
<accession>A0ABT1G8Y1</accession>
<proteinExistence type="inferred from homology"/>
<dbReference type="InterPro" id="IPR029046">
    <property type="entry name" value="LolA/LolB/LppX"/>
</dbReference>
<evidence type="ECO:0000313" key="16">
    <source>
        <dbReference type="Proteomes" id="UP001523550"/>
    </source>
</evidence>
<keyword evidence="11 13" id="KW-0998">Cell outer membrane</keyword>
<name>A0ABT1G8Y1_9GAMM</name>
<dbReference type="NCBIfam" id="TIGR00548">
    <property type="entry name" value="lolB"/>
    <property type="match status" value="1"/>
</dbReference>
<keyword evidence="9 13" id="KW-0564">Palmitate</keyword>
<evidence type="ECO:0000256" key="12">
    <source>
        <dbReference type="ARBA" id="ARBA00023288"/>
    </source>
</evidence>
<dbReference type="EMBL" id="JALJYF010000001">
    <property type="protein sequence ID" value="MCP1727360.1"/>
    <property type="molecule type" value="Genomic_DNA"/>
</dbReference>
<dbReference type="Gene3D" id="2.50.20.10">
    <property type="entry name" value="Lipoprotein localisation LolA/LolB/LppX"/>
    <property type="match status" value="1"/>
</dbReference>
<evidence type="ECO:0000313" key="15">
    <source>
        <dbReference type="EMBL" id="MCP1727360.1"/>
    </source>
</evidence>
<dbReference type="CDD" id="cd16326">
    <property type="entry name" value="LolB"/>
    <property type="match status" value="1"/>
</dbReference>
<evidence type="ECO:0000256" key="2">
    <source>
        <dbReference type="ARBA" id="ARBA00009696"/>
    </source>
</evidence>
<evidence type="ECO:0000256" key="11">
    <source>
        <dbReference type="ARBA" id="ARBA00023237"/>
    </source>
</evidence>
<evidence type="ECO:0000256" key="9">
    <source>
        <dbReference type="ARBA" id="ARBA00023139"/>
    </source>
</evidence>
<comment type="function">
    <text evidence="13">Plays a critical role in the incorporation of lipoproteins in the outer membrane after they are released by the LolA protein.</text>
</comment>
<comment type="caution">
    <text evidence="15">The sequence shown here is derived from an EMBL/GenBank/DDBJ whole genome shotgun (WGS) entry which is preliminary data.</text>
</comment>
<reference evidence="15 16" key="1">
    <citation type="submission" date="2022-03" db="EMBL/GenBank/DDBJ databases">
        <title>Genomic Encyclopedia of Type Strains, Phase III (KMG-III): the genomes of soil and plant-associated and newly described type strains.</title>
        <authorList>
            <person name="Whitman W."/>
        </authorList>
    </citation>
    <scope>NUCLEOTIDE SEQUENCE [LARGE SCALE GENOMIC DNA]</scope>
    <source>
        <strain evidence="15 16">BSker1</strain>
    </source>
</reference>
<evidence type="ECO:0000256" key="4">
    <source>
        <dbReference type="ARBA" id="ARBA00016202"/>
    </source>
</evidence>
<keyword evidence="6 13" id="KW-0732">Signal</keyword>
<keyword evidence="5 13" id="KW-0813">Transport</keyword>
<evidence type="ECO:0000256" key="1">
    <source>
        <dbReference type="ARBA" id="ARBA00004459"/>
    </source>
</evidence>
<sequence length="221" mass="25074">MGTTTRVLSGLFVLLLLAGCARMAPVPEGPPDEAAWQEHQRALLALQAWSLDGRVALRSEDDGWTASLRWSQWTDYMDFRLRGTFGIGTTRIRGSEEGMIIENSRGDVWETAHPEVELERQTGWRVPLGMLRWWMVGMPAPQGPTADKEIDALGRLVQLEQLGWEIHYEDYGDVGELMLPHRITVENESVRLRIRVRDWTVGDSQPLQSRLSPLSAEAQER</sequence>
<dbReference type="Proteomes" id="UP001523550">
    <property type="component" value="Unassembled WGS sequence"/>
</dbReference>
<evidence type="ECO:0000256" key="5">
    <source>
        <dbReference type="ARBA" id="ARBA00022448"/>
    </source>
</evidence>
<evidence type="ECO:0000256" key="7">
    <source>
        <dbReference type="ARBA" id="ARBA00022927"/>
    </source>
</evidence>
<keyword evidence="7 13" id="KW-0653">Protein transport</keyword>
<dbReference type="SUPFAM" id="SSF89392">
    <property type="entry name" value="Prokaryotic lipoproteins and lipoprotein localization factors"/>
    <property type="match status" value="1"/>
</dbReference>
<dbReference type="RefSeq" id="WP_253447153.1">
    <property type="nucleotide sequence ID" value="NZ_JALJYF010000001.1"/>
</dbReference>
<keyword evidence="16" id="KW-1185">Reference proteome</keyword>
<evidence type="ECO:0000256" key="6">
    <source>
        <dbReference type="ARBA" id="ARBA00022729"/>
    </source>
</evidence>
<organism evidence="15 16">
    <name type="scientific">Natronospira proteinivora</name>
    <dbReference type="NCBI Taxonomy" id="1807133"/>
    <lineage>
        <taxon>Bacteria</taxon>
        <taxon>Pseudomonadati</taxon>
        <taxon>Pseudomonadota</taxon>
        <taxon>Gammaproteobacteria</taxon>
        <taxon>Natronospirales</taxon>
        <taxon>Natronospiraceae</taxon>
        <taxon>Natronospira</taxon>
    </lineage>
</organism>
<comment type="subcellular location">
    <subcellularLocation>
        <location evidence="1 13">Cell outer membrane</location>
        <topology evidence="1 13">Lipid-anchor</topology>
    </subcellularLocation>
</comment>
<evidence type="ECO:0000256" key="10">
    <source>
        <dbReference type="ARBA" id="ARBA00023186"/>
    </source>
</evidence>
<evidence type="ECO:0000256" key="13">
    <source>
        <dbReference type="HAMAP-Rule" id="MF_00233"/>
    </source>
</evidence>
<feature type="chain" id="PRO_5046668614" description="Outer-membrane lipoprotein LolB" evidence="14">
    <location>
        <begin position="24"/>
        <end position="221"/>
    </location>
</feature>
<keyword evidence="10 13" id="KW-0143">Chaperone</keyword>
<evidence type="ECO:0000256" key="3">
    <source>
        <dbReference type="ARBA" id="ARBA00011245"/>
    </source>
</evidence>
<comment type="subunit">
    <text evidence="3 13">Monomer.</text>
</comment>
<dbReference type="PROSITE" id="PS51257">
    <property type="entry name" value="PROKAR_LIPOPROTEIN"/>
    <property type="match status" value="1"/>
</dbReference>
<gene>
    <name evidence="13" type="primary">lolB</name>
    <name evidence="15" type="ORF">J2T60_001325</name>
</gene>
<evidence type="ECO:0000256" key="8">
    <source>
        <dbReference type="ARBA" id="ARBA00023136"/>
    </source>
</evidence>
<feature type="signal peptide" evidence="14">
    <location>
        <begin position="1"/>
        <end position="23"/>
    </location>
</feature>
<protein>
    <recommendedName>
        <fullName evidence="4 13">Outer-membrane lipoprotein LolB</fullName>
    </recommendedName>
</protein>
<dbReference type="HAMAP" id="MF_00233">
    <property type="entry name" value="LolB"/>
    <property type="match status" value="1"/>
</dbReference>
<dbReference type="Pfam" id="PF03550">
    <property type="entry name" value="LolB"/>
    <property type="match status" value="1"/>
</dbReference>
<evidence type="ECO:0000256" key="14">
    <source>
        <dbReference type="SAM" id="SignalP"/>
    </source>
</evidence>
<comment type="similarity">
    <text evidence="2 13">Belongs to the LolB family.</text>
</comment>